<comment type="caution">
    <text evidence="2">The sequence shown here is derived from an EMBL/GenBank/DDBJ whole genome shotgun (WGS) entry which is preliminary data.</text>
</comment>
<evidence type="ECO:0000313" key="2">
    <source>
        <dbReference type="EMBL" id="MRJ20226.1"/>
    </source>
</evidence>
<organism evidence="2 3">
    <name type="scientific">Pseudomonas haemolytica</name>
    <dbReference type="NCBI Taxonomy" id="2600065"/>
    <lineage>
        <taxon>Bacteria</taxon>
        <taxon>Pseudomonadati</taxon>
        <taxon>Pseudomonadota</taxon>
        <taxon>Gammaproteobacteria</taxon>
        <taxon>Pseudomonadales</taxon>
        <taxon>Pseudomonadaceae</taxon>
        <taxon>Pseudomonas</taxon>
    </lineage>
</organism>
<dbReference type="AlphaFoldDB" id="A0A646NTZ1"/>
<dbReference type="EMBL" id="VOIX01000003">
    <property type="protein sequence ID" value="MRJ20226.1"/>
    <property type="molecule type" value="Genomic_DNA"/>
</dbReference>
<evidence type="ECO:0000259" key="1">
    <source>
        <dbReference type="Pfam" id="PF22723"/>
    </source>
</evidence>
<sequence>MNVELVKTTYLRYGFSLIEERADDGLLAFLLITGPFRNVEIVKVRADANADLLEQELLQLGYACKVLAETEAVEQRLFESFFSVSAYRKKISRDYNSFTTAISRKYSDYSEYSYLSAPYLINGVPGVKHLSEEILSRIEDPVPMIFVVEAAAGYGKTCAAYELASKINEMSGRIPLLAELSKNRQARIFKHVLLDEIDRSFPNLSSRLIKDETASGRIVTILDGFDELLRDNEDSESDFDSKEPMLETIGEYLKGNAKIILTTRKTILFDGDGFHKWVENNKSDFSLVKIQINEPKVNDWLDSDRRELLERSGVEIASIANPVLLSFLRYISFEELSDICSNPEGLVDSYFKFILERERIRQELEMSADEQNSILDIVAHDMITDGYKSEDRSYIMELILSEGIDLIESCVDRYPSDKKTTVEGIANKLASHAFLDRSSRNPTKIEFINEFVFGHYVARDINKTSGWINDDWRYIGPAIFSYRTRSFETRKKLWDLLGDSLEFVSLTNRVSASLSLLRSLDFEVADGEVNGLTFQELSLGRNHKVRNVQFNGCQFTNCTFHISLLSDVSFFECKFFSCVVFGEIYGGRIHTPGCEADNDLLDIFAASRTDKQDAPTEDKQKRAEAAVLEKFWPVGRDYMMHKHRPIRGICNFADSGAISPQEMYDAIESLRKRGVLSEPRSSLFVEVNLGEINEIKRILGR</sequence>
<protein>
    <recommendedName>
        <fullName evidence="1">NACHT-associated inactive Restriction Endonuclease 2 domain-containing protein</fullName>
    </recommendedName>
</protein>
<evidence type="ECO:0000313" key="3">
    <source>
        <dbReference type="Proteomes" id="UP000432048"/>
    </source>
</evidence>
<name>A0A646NTZ1_9PSED</name>
<reference evidence="2 3" key="1">
    <citation type="submission" date="2019-08" db="EMBL/GenBank/DDBJ databases">
        <title>Pseudomonas haemolytica sp. nov. isolated from raw milk and skim milk concentrate.</title>
        <authorList>
            <person name="Hofmann K."/>
            <person name="Huptas C."/>
            <person name="Doll E."/>
            <person name="Scherer S."/>
            <person name="Wenning M."/>
        </authorList>
    </citation>
    <scope>NUCLEOTIDE SEQUENCE [LARGE SCALE GENOMIC DNA]</scope>
    <source>
        <strain evidence="2 3">DSM 108988</strain>
    </source>
</reference>
<dbReference type="RefSeq" id="WP_153837993.1">
    <property type="nucleotide sequence ID" value="NZ_VOIX01000003.1"/>
</dbReference>
<dbReference type="Pfam" id="PF22723">
    <property type="entry name" value="NA-iREase2"/>
    <property type="match status" value="1"/>
</dbReference>
<dbReference type="Proteomes" id="UP000432048">
    <property type="component" value="Unassembled WGS sequence"/>
</dbReference>
<dbReference type="InterPro" id="IPR055007">
    <property type="entry name" value="NA-iREase2_dom"/>
</dbReference>
<dbReference type="SUPFAM" id="SSF52540">
    <property type="entry name" value="P-loop containing nucleoside triphosphate hydrolases"/>
    <property type="match status" value="1"/>
</dbReference>
<dbReference type="InterPro" id="IPR027417">
    <property type="entry name" value="P-loop_NTPase"/>
</dbReference>
<dbReference type="Gene3D" id="3.40.50.300">
    <property type="entry name" value="P-loop containing nucleotide triphosphate hydrolases"/>
    <property type="match status" value="1"/>
</dbReference>
<accession>A0A646NTZ1</accession>
<gene>
    <name evidence="2" type="ORF">FRT60_07720</name>
</gene>
<feature type="domain" description="NACHT-associated inactive Restriction Endonuclease 2" evidence="1">
    <location>
        <begin position="6"/>
        <end position="121"/>
    </location>
</feature>
<proteinExistence type="predicted"/>